<comment type="caution">
    <text evidence="2">The sequence shown here is derived from an EMBL/GenBank/DDBJ whole genome shotgun (WGS) entry which is preliminary data.</text>
</comment>
<sequence length="172" mass="20158">MDIEHFMPNSYENYYSDVSELSDSEDDRWKVDQKMILTGKTAQFRPYSSHNRTRNRHLKLETPPAALNQLGRLSLPSPNKTTPTAEFKQPDGRGYSTLNVVETMKEALRNSSRPKFSNNNLRLPNDNYVYYLNLKLLALEIFLRNHSSSLSKYEARFLENLLRHYKNIKILD</sequence>
<evidence type="ECO:0000313" key="2">
    <source>
        <dbReference type="EMBL" id="GIX79414.1"/>
    </source>
</evidence>
<reference evidence="2 3" key="1">
    <citation type="submission" date="2021-06" db="EMBL/GenBank/DDBJ databases">
        <title>Caerostris extrusa draft genome.</title>
        <authorList>
            <person name="Kono N."/>
            <person name="Arakawa K."/>
        </authorList>
    </citation>
    <scope>NUCLEOTIDE SEQUENCE [LARGE SCALE GENOMIC DNA]</scope>
</reference>
<feature type="region of interest" description="Disordered" evidence="1">
    <location>
        <begin position="73"/>
        <end position="93"/>
    </location>
</feature>
<dbReference type="Proteomes" id="UP001054945">
    <property type="component" value="Unassembled WGS sequence"/>
</dbReference>
<protein>
    <submittedName>
        <fullName evidence="2">Uncharacterized protein</fullName>
    </submittedName>
</protein>
<evidence type="ECO:0000256" key="1">
    <source>
        <dbReference type="SAM" id="MobiDB-lite"/>
    </source>
</evidence>
<name>A0AAV4N4Y3_CAEEX</name>
<keyword evidence="3" id="KW-1185">Reference proteome</keyword>
<dbReference type="AlphaFoldDB" id="A0AAV4N4Y3"/>
<proteinExistence type="predicted"/>
<gene>
    <name evidence="2" type="ORF">CEXT_250641</name>
</gene>
<dbReference type="EMBL" id="BPLR01002934">
    <property type="protein sequence ID" value="GIX79414.1"/>
    <property type="molecule type" value="Genomic_DNA"/>
</dbReference>
<organism evidence="2 3">
    <name type="scientific">Caerostris extrusa</name>
    <name type="common">Bark spider</name>
    <name type="synonym">Caerostris bankana</name>
    <dbReference type="NCBI Taxonomy" id="172846"/>
    <lineage>
        <taxon>Eukaryota</taxon>
        <taxon>Metazoa</taxon>
        <taxon>Ecdysozoa</taxon>
        <taxon>Arthropoda</taxon>
        <taxon>Chelicerata</taxon>
        <taxon>Arachnida</taxon>
        <taxon>Araneae</taxon>
        <taxon>Araneomorphae</taxon>
        <taxon>Entelegynae</taxon>
        <taxon>Araneoidea</taxon>
        <taxon>Araneidae</taxon>
        <taxon>Caerostris</taxon>
    </lineage>
</organism>
<accession>A0AAV4N4Y3</accession>
<evidence type="ECO:0000313" key="3">
    <source>
        <dbReference type="Proteomes" id="UP001054945"/>
    </source>
</evidence>